<dbReference type="AlphaFoldDB" id="A0A7X5ZNQ9"/>
<keyword evidence="3" id="KW-1185">Reference proteome</keyword>
<dbReference type="Proteomes" id="UP000545493">
    <property type="component" value="Unassembled WGS sequence"/>
</dbReference>
<feature type="region of interest" description="Disordered" evidence="1">
    <location>
        <begin position="16"/>
        <end position="67"/>
    </location>
</feature>
<name>A0A7X5ZNQ9_9PSEU</name>
<feature type="compositionally biased region" description="Low complexity" evidence="1">
    <location>
        <begin position="48"/>
        <end position="58"/>
    </location>
</feature>
<protein>
    <submittedName>
        <fullName evidence="2">Uncharacterized protein</fullName>
    </submittedName>
</protein>
<organism evidence="2 3">
    <name type="scientific">Saccharomonospora amisosensis</name>
    <dbReference type="NCBI Taxonomy" id="1128677"/>
    <lineage>
        <taxon>Bacteria</taxon>
        <taxon>Bacillati</taxon>
        <taxon>Actinomycetota</taxon>
        <taxon>Actinomycetes</taxon>
        <taxon>Pseudonocardiales</taxon>
        <taxon>Pseudonocardiaceae</taxon>
        <taxon>Saccharomonospora</taxon>
    </lineage>
</organism>
<feature type="compositionally biased region" description="Gly residues" evidence="1">
    <location>
        <begin position="28"/>
        <end position="38"/>
    </location>
</feature>
<proteinExistence type="predicted"/>
<evidence type="ECO:0000313" key="3">
    <source>
        <dbReference type="Proteomes" id="UP000545493"/>
    </source>
</evidence>
<comment type="caution">
    <text evidence="2">The sequence shown here is derived from an EMBL/GenBank/DDBJ whole genome shotgun (WGS) entry which is preliminary data.</text>
</comment>
<accession>A0A7X5ZNQ9</accession>
<evidence type="ECO:0000256" key="1">
    <source>
        <dbReference type="SAM" id="MobiDB-lite"/>
    </source>
</evidence>
<reference evidence="2 3" key="1">
    <citation type="submission" date="2020-03" db="EMBL/GenBank/DDBJ databases">
        <title>Sequencing the genomes of 1000 actinobacteria strains.</title>
        <authorList>
            <person name="Klenk H.-P."/>
        </authorList>
    </citation>
    <scope>NUCLEOTIDE SEQUENCE [LARGE SCALE GENOMIC DNA]</scope>
    <source>
        <strain evidence="2 3">DSM 45685</strain>
    </source>
</reference>
<gene>
    <name evidence="2" type="ORF">FHU38_000238</name>
</gene>
<dbReference type="EMBL" id="JAAOYM010000001">
    <property type="protein sequence ID" value="NIJ09894.1"/>
    <property type="molecule type" value="Genomic_DNA"/>
</dbReference>
<sequence>MSNNPGSRLSAMAVTVTPQPPQGRFGQLSGGRTGGEGVGENSPPPYGLPRRLPTGPLPQRVTEVGGQ</sequence>
<evidence type="ECO:0000313" key="2">
    <source>
        <dbReference type="EMBL" id="NIJ09894.1"/>
    </source>
</evidence>